<reference evidence="1 2" key="1">
    <citation type="submission" date="2021-05" db="EMBL/GenBank/DDBJ databases">
        <title>A novel Methanospirillum isolate from a pyrite-forming mixed culture.</title>
        <authorList>
            <person name="Bunk B."/>
            <person name="Sproer C."/>
            <person name="Spring S."/>
            <person name="Pester M."/>
        </authorList>
    </citation>
    <scope>NUCLEOTIDE SEQUENCE [LARGE SCALE GENOMIC DNA]</scope>
    <source>
        <strain evidence="1 2">J.3.6.1-F.2.7.3</strain>
    </source>
</reference>
<evidence type="ECO:0008006" key="3">
    <source>
        <dbReference type="Google" id="ProtNLM"/>
    </source>
</evidence>
<sequence length="346" mass="39872">MTSPQSCAGILTHIRDHVPGDKSQVMEYLTDMEHHYAGHPCQKEISDLFASLAIQSFSHVEFQTFMSRVQNPDIIVEAVLGSVRSLLNERNGMAAESALLYILPYAEHPNEGEEKYLSFRDFIEYAYYITWLSPEQTFKVHPYQNCDILFQSGQLALLKGEKNQARAIFRFLSELSPVNDSILFARADMCREERILNEFRNLTNQCFEYAWKPDDLAHAYRNMGYYLTETGDYTGAVTCYLMATTWEDSPETARELAYIKEKAGKEPDVPAILSHGREILDERNIPFGPNPKIIELMVTYAEECKQDGDFFEARKYLSRAKALELSDSLEREIEVIERFIEDNTIF</sequence>
<dbReference type="RefSeq" id="WP_214420831.1">
    <property type="nucleotide sequence ID" value="NZ_CP075546.1"/>
</dbReference>
<accession>A0A8E7B348</accession>
<name>A0A8E7B348_9EURY</name>
<dbReference type="EMBL" id="CP075546">
    <property type="protein sequence ID" value="QVV90054.1"/>
    <property type="molecule type" value="Genomic_DNA"/>
</dbReference>
<keyword evidence="2" id="KW-1185">Reference proteome</keyword>
<dbReference type="GeneID" id="65096727"/>
<dbReference type="SUPFAM" id="SSF48452">
    <property type="entry name" value="TPR-like"/>
    <property type="match status" value="1"/>
</dbReference>
<dbReference type="KEGG" id="mrtj:KHC33_06045"/>
<protein>
    <recommendedName>
        <fullName evidence="3">Tetratricopeptide repeat protein</fullName>
    </recommendedName>
</protein>
<proteinExistence type="predicted"/>
<evidence type="ECO:0000313" key="2">
    <source>
        <dbReference type="Proteomes" id="UP000680656"/>
    </source>
</evidence>
<dbReference type="Gene3D" id="1.25.40.10">
    <property type="entry name" value="Tetratricopeptide repeat domain"/>
    <property type="match status" value="1"/>
</dbReference>
<dbReference type="AlphaFoldDB" id="A0A8E7B348"/>
<evidence type="ECO:0000313" key="1">
    <source>
        <dbReference type="EMBL" id="QVV90054.1"/>
    </source>
</evidence>
<dbReference type="InterPro" id="IPR011990">
    <property type="entry name" value="TPR-like_helical_dom_sf"/>
</dbReference>
<organism evidence="1 2">
    <name type="scientific">Methanospirillum purgamenti</name>
    <dbReference type="NCBI Taxonomy" id="2834276"/>
    <lineage>
        <taxon>Archaea</taxon>
        <taxon>Methanobacteriati</taxon>
        <taxon>Methanobacteriota</taxon>
        <taxon>Stenosarchaea group</taxon>
        <taxon>Methanomicrobia</taxon>
        <taxon>Methanomicrobiales</taxon>
        <taxon>Methanospirillaceae</taxon>
        <taxon>Methanospirillum</taxon>
    </lineage>
</organism>
<dbReference type="Proteomes" id="UP000680656">
    <property type="component" value="Chromosome"/>
</dbReference>
<gene>
    <name evidence="1" type="ORF">KHC33_06045</name>
</gene>